<gene>
    <name evidence="2" type="ORF">ABT317_17010</name>
</gene>
<feature type="transmembrane region" description="Helical" evidence="1">
    <location>
        <begin position="99"/>
        <end position="120"/>
    </location>
</feature>
<feature type="transmembrane region" description="Helical" evidence="1">
    <location>
        <begin position="33"/>
        <end position="54"/>
    </location>
</feature>
<dbReference type="Proteomes" id="UP001458415">
    <property type="component" value="Unassembled WGS sequence"/>
</dbReference>
<protein>
    <submittedName>
        <fullName evidence="2">DUF6223 family protein</fullName>
    </submittedName>
</protein>
<keyword evidence="1" id="KW-0812">Transmembrane</keyword>
<dbReference type="InterPro" id="IPR045770">
    <property type="entry name" value="DUF6223"/>
</dbReference>
<dbReference type="RefSeq" id="WP_086730028.1">
    <property type="nucleotide sequence ID" value="NZ_MUBM01000367.1"/>
</dbReference>
<name>A0ABV1W395_9ACTN</name>
<keyword evidence="1" id="KW-1133">Transmembrane helix</keyword>
<comment type="caution">
    <text evidence="2">The sequence shown here is derived from an EMBL/GenBank/DDBJ whole genome shotgun (WGS) entry which is preliminary data.</text>
</comment>
<proteinExistence type="predicted"/>
<accession>A0ABV1W395</accession>
<keyword evidence="3" id="KW-1185">Reference proteome</keyword>
<dbReference type="Pfam" id="PF19733">
    <property type="entry name" value="DUF6223"/>
    <property type="match status" value="1"/>
</dbReference>
<reference evidence="2 3" key="1">
    <citation type="submission" date="2024-06" db="EMBL/GenBank/DDBJ databases">
        <title>The Natural Products Discovery Center: Release of the First 8490 Sequenced Strains for Exploring Actinobacteria Biosynthetic Diversity.</title>
        <authorList>
            <person name="Kalkreuter E."/>
            <person name="Kautsar S.A."/>
            <person name="Yang D."/>
            <person name="Bader C.D."/>
            <person name="Teijaro C.N."/>
            <person name="Fluegel L."/>
            <person name="Davis C.M."/>
            <person name="Simpson J.R."/>
            <person name="Lauterbach L."/>
            <person name="Steele A.D."/>
            <person name="Gui C."/>
            <person name="Meng S."/>
            <person name="Li G."/>
            <person name="Viehrig K."/>
            <person name="Ye F."/>
            <person name="Su P."/>
            <person name="Kiefer A.F."/>
            <person name="Nichols A."/>
            <person name="Cepeda A.J."/>
            <person name="Yan W."/>
            <person name="Fan B."/>
            <person name="Jiang Y."/>
            <person name="Adhikari A."/>
            <person name="Zheng C.-J."/>
            <person name="Schuster L."/>
            <person name="Cowan T.M."/>
            <person name="Smanski M.J."/>
            <person name="Chevrette M.G."/>
            <person name="De Carvalho L.P.S."/>
            <person name="Shen B."/>
        </authorList>
    </citation>
    <scope>NUCLEOTIDE SEQUENCE [LARGE SCALE GENOMIC DNA]</scope>
    <source>
        <strain evidence="2 3">NPDC000634</strain>
    </source>
</reference>
<evidence type="ECO:0000313" key="3">
    <source>
        <dbReference type="Proteomes" id="UP001458415"/>
    </source>
</evidence>
<dbReference type="EMBL" id="JBEPCU010000260">
    <property type="protein sequence ID" value="MER6978656.1"/>
    <property type="molecule type" value="Genomic_DNA"/>
</dbReference>
<evidence type="ECO:0000313" key="2">
    <source>
        <dbReference type="EMBL" id="MER6978656.1"/>
    </source>
</evidence>
<feature type="transmembrane region" description="Helical" evidence="1">
    <location>
        <begin position="66"/>
        <end position="87"/>
    </location>
</feature>
<evidence type="ECO:0000256" key="1">
    <source>
        <dbReference type="SAM" id="Phobius"/>
    </source>
</evidence>
<organism evidence="2 3">
    <name type="scientific">Streptomyces carpinensis</name>
    <dbReference type="NCBI Taxonomy" id="66369"/>
    <lineage>
        <taxon>Bacteria</taxon>
        <taxon>Bacillati</taxon>
        <taxon>Actinomycetota</taxon>
        <taxon>Actinomycetes</taxon>
        <taxon>Kitasatosporales</taxon>
        <taxon>Streptomycetaceae</taxon>
        <taxon>Streptomyces</taxon>
    </lineage>
</organism>
<sequence>MAVGFTLAAPTAAHALAQSAHVDSYTLTAARLWASSAALLGLVGAVIGGLALARSVRRIGNSGKKGAIVALVSGLIAVTGGALNLAVADGGPGTGNGVVGGALALVLGLIAMVLGGLALARSRRTAAPTERSEYERTFGSA</sequence>
<keyword evidence="1" id="KW-0472">Membrane</keyword>